<dbReference type="GO" id="GO:0016874">
    <property type="term" value="F:ligase activity"/>
    <property type="evidence" value="ECO:0007669"/>
    <property type="project" value="UniProtKB-KW"/>
</dbReference>
<dbReference type="Gene3D" id="3.40.50.12780">
    <property type="entry name" value="N-terminal domain of ligase-like"/>
    <property type="match status" value="1"/>
</dbReference>
<sequence>MTHTRITLVDALRQNARELGNENGILYYDAPDSSQYRGFADLDLRARTIADSLAKRGYTPGQTVTIGLTSGLDWADAAWGVLYAGLALVPAPVAGYGTGAALGERVAAIARSAEASVFLTDKAVVARLGDAASDPALPALLLEDLIAEGDPETWTPPAIDGDSLAYLLFTSGSTGDPKGVIATHGTVLGTANAAAQLWGTDPTATLVGWSPMHHIMGLMLQVIIPGVSGAKAVVTSTEQFQRRPITWLQLISKHKGTSTAAGNFAFALVTQLVTDEQLAELDLSSLQVMFSGSEPVRPETVRAFLDRFAPAGVREDMIAPVMGMTEANLISGKFPGEAMVMRNFDAAGIEAGRLIPAEGEGSVSWVSCGRPQENTTVVIVDPDTFMPVPDGTVGEIWVASPMVSPGYFRRPDATAETFGRSLPGSDKSFMRTGDLAAFLDGELYVTGRLKEMIIVRGRNLYPQDLEAASRQVSPAVGISAAFELQGHPSVVGIVLEYNEEALAESGDTLDELAASVRETLIKRSSLPSLAVAFVKESTLPRTPTGKVRRTPTRTQIEQGELPAVLSVGFAALEAEAR</sequence>
<dbReference type="Gene3D" id="3.30.300.30">
    <property type="match status" value="1"/>
</dbReference>
<evidence type="ECO:0000259" key="5">
    <source>
        <dbReference type="Pfam" id="PF00501"/>
    </source>
</evidence>
<dbReference type="GO" id="GO:0005886">
    <property type="term" value="C:plasma membrane"/>
    <property type="evidence" value="ECO:0007669"/>
    <property type="project" value="TreeGrafter"/>
</dbReference>
<dbReference type="PANTHER" id="PTHR22754:SF32">
    <property type="entry name" value="DISCO-INTERACTING PROTEIN 2"/>
    <property type="match status" value="1"/>
</dbReference>
<protein>
    <submittedName>
        <fullName evidence="6">Acyl-CoA synthetase (AMP-forming)/AMP-acid ligase II</fullName>
    </submittedName>
</protein>
<dbReference type="PROSITE" id="PS00455">
    <property type="entry name" value="AMP_BINDING"/>
    <property type="match status" value="1"/>
</dbReference>
<keyword evidence="2 6" id="KW-0436">Ligase</keyword>
<evidence type="ECO:0000313" key="6">
    <source>
        <dbReference type="EMBL" id="SDH64159.1"/>
    </source>
</evidence>
<dbReference type="SUPFAM" id="SSF56801">
    <property type="entry name" value="Acetyl-CoA synthetase-like"/>
    <property type="match status" value="1"/>
</dbReference>
<dbReference type="GO" id="GO:0006633">
    <property type="term" value="P:fatty acid biosynthetic process"/>
    <property type="evidence" value="ECO:0007669"/>
    <property type="project" value="TreeGrafter"/>
</dbReference>
<name>A0A1G8E3D6_9MICO</name>
<feature type="domain" description="AMP-dependent synthetase/ligase" evidence="5">
    <location>
        <begin position="32"/>
        <end position="408"/>
    </location>
</feature>
<reference evidence="6 7" key="1">
    <citation type="submission" date="2016-10" db="EMBL/GenBank/DDBJ databases">
        <authorList>
            <person name="de Groot N.N."/>
        </authorList>
    </citation>
    <scope>NUCLEOTIDE SEQUENCE [LARGE SCALE GENOMIC DNA]</scope>
    <source>
        <strain evidence="6 7">DSM 23142</strain>
    </source>
</reference>
<dbReference type="InterPro" id="IPR020845">
    <property type="entry name" value="AMP-binding_CS"/>
</dbReference>
<dbReference type="RefSeq" id="WP_091492948.1">
    <property type="nucleotide sequence ID" value="NZ_LT629692.1"/>
</dbReference>
<dbReference type="AlphaFoldDB" id="A0A1G8E3D6"/>
<dbReference type="OrthoDB" id="3671040at2"/>
<dbReference type="InterPro" id="IPR000873">
    <property type="entry name" value="AMP-dep_synth/lig_dom"/>
</dbReference>
<dbReference type="GO" id="GO:0071766">
    <property type="term" value="P:Actinobacterium-type cell wall biogenesis"/>
    <property type="evidence" value="ECO:0007669"/>
    <property type="project" value="UniProtKB-ARBA"/>
</dbReference>
<evidence type="ECO:0000256" key="4">
    <source>
        <dbReference type="ARBA" id="ARBA00023098"/>
    </source>
</evidence>
<proteinExistence type="inferred from homology"/>
<dbReference type="CDD" id="cd05931">
    <property type="entry name" value="FAAL"/>
    <property type="match status" value="1"/>
</dbReference>
<evidence type="ECO:0000256" key="2">
    <source>
        <dbReference type="ARBA" id="ARBA00022598"/>
    </source>
</evidence>
<dbReference type="STRING" id="370764.SAMN04489810_3515"/>
<dbReference type="FunFam" id="3.40.50.12780:FF:000013">
    <property type="entry name" value="Long-chain-fatty-acid--AMP ligase FadD32"/>
    <property type="match status" value="1"/>
</dbReference>
<evidence type="ECO:0000256" key="1">
    <source>
        <dbReference type="ARBA" id="ARBA00006432"/>
    </source>
</evidence>
<dbReference type="EMBL" id="LT629692">
    <property type="protein sequence ID" value="SDH64159.1"/>
    <property type="molecule type" value="Genomic_DNA"/>
</dbReference>
<dbReference type="InterPro" id="IPR045851">
    <property type="entry name" value="AMP-bd_C_sf"/>
</dbReference>
<accession>A0A1G8E3D6</accession>
<dbReference type="Proteomes" id="UP000199009">
    <property type="component" value="Chromosome I"/>
</dbReference>
<dbReference type="GO" id="GO:0070566">
    <property type="term" value="F:adenylyltransferase activity"/>
    <property type="evidence" value="ECO:0007669"/>
    <property type="project" value="TreeGrafter"/>
</dbReference>
<dbReference type="PANTHER" id="PTHR22754">
    <property type="entry name" value="DISCO-INTERACTING PROTEIN 2 DIP2 -RELATED"/>
    <property type="match status" value="1"/>
</dbReference>
<keyword evidence="4" id="KW-0443">Lipid metabolism</keyword>
<gene>
    <name evidence="6" type="ORF">SAMN04489810_3515</name>
</gene>
<dbReference type="InterPro" id="IPR042099">
    <property type="entry name" value="ANL_N_sf"/>
</dbReference>
<keyword evidence="3" id="KW-0276">Fatty acid metabolism</keyword>
<comment type="similarity">
    <text evidence="1">Belongs to the ATP-dependent AMP-binding enzyme family.</text>
</comment>
<evidence type="ECO:0000313" key="7">
    <source>
        <dbReference type="Proteomes" id="UP000199009"/>
    </source>
</evidence>
<dbReference type="Pfam" id="PF00501">
    <property type="entry name" value="AMP-binding"/>
    <property type="match status" value="1"/>
</dbReference>
<dbReference type="InterPro" id="IPR040097">
    <property type="entry name" value="FAAL/FAAC"/>
</dbReference>
<evidence type="ECO:0000256" key="3">
    <source>
        <dbReference type="ARBA" id="ARBA00022832"/>
    </source>
</evidence>
<keyword evidence="7" id="KW-1185">Reference proteome</keyword>
<organism evidence="6 7">
    <name type="scientific">Microbacterium pygmaeum</name>
    <dbReference type="NCBI Taxonomy" id="370764"/>
    <lineage>
        <taxon>Bacteria</taxon>
        <taxon>Bacillati</taxon>
        <taxon>Actinomycetota</taxon>
        <taxon>Actinomycetes</taxon>
        <taxon>Micrococcales</taxon>
        <taxon>Microbacteriaceae</taxon>
        <taxon>Microbacterium</taxon>
    </lineage>
</organism>